<protein>
    <submittedName>
        <fullName evidence="1">Uncharacterized protein</fullName>
    </submittedName>
</protein>
<reference evidence="1 2" key="1">
    <citation type="submission" date="2019-12" db="EMBL/GenBank/DDBJ databases">
        <title>Sporaefaciens musculi gen. nov., sp. nov., a novel bacterium isolated from the caecum of an obese mouse.</title>
        <authorList>
            <person name="Rasmussen T.S."/>
            <person name="Streidl T."/>
            <person name="Hitch T.C.A."/>
            <person name="Wortmann E."/>
            <person name="Deptula P."/>
            <person name="Hansen M."/>
            <person name="Nielsen D.S."/>
            <person name="Clavel T."/>
            <person name="Vogensen F.K."/>
        </authorList>
    </citation>
    <scope>NUCLEOTIDE SEQUENCE [LARGE SCALE GENOMIC DNA]</scope>
    <source>
        <strain evidence="1 2">WCA-9-b2</strain>
    </source>
</reference>
<dbReference type="EMBL" id="WUQX01000001">
    <property type="protein sequence ID" value="MXP75141.1"/>
    <property type="molecule type" value="Genomic_DNA"/>
</dbReference>
<accession>A0A7X3MEZ7</accession>
<dbReference type="RefSeq" id="WP_159750450.1">
    <property type="nucleotide sequence ID" value="NZ_WUQX01000001.1"/>
</dbReference>
<evidence type="ECO:0000313" key="2">
    <source>
        <dbReference type="Proteomes" id="UP000460412"/>
    </source>
</evidence>
<sequence length="318" mass="35865">MAKKRISVANFNVVFLDGQKELPLLSCFDTLFMPALKSGYVRKSGNSTFLLLNVNIVRDRQGDYVLVGNIVKKTVLDVLSDLNELGELVEKDDHYPSAPYSTFVIYLKNHRMIFAENQKGSPSIKSFRATIKYIVDKYVRIHNVGLKEAGKAELPIPIINVVGIPTRENLEETLKKVARINELKLKFYPLNGDGDIDYNGLFTSLTGKLRSTVGSKSGEIVLRSPENINGVIKVVTESEGIVEPVFKVTYPDKTTTTIKNDMISERKQIEIESGNFSDEMNRLIEKGKEIDSITYVSEENSRIYENNQAKIIPFIRVH</sequence>
<organism evidence="1 2">
    <name type="scientific">Sporofaciens musculi</name>
    <dbReference type="NCBI Taxonomy" id="2681861"/>
    <lineage>
        <taxon>Bacteria</taxon>
        <taxon>Bacillati</taxon>
        <taxon>Bacillota</taxon>
        <taxon>Clostridia</taxon>
        <taxon>Lachnospirales</taxon>
        <taxon>Lachnospiraceae</taxon>
        <taxon>Sporofaciens</taxon>
    </lineage>
</organism>
<dbReference type="AlphaFoldDB" id="A0A7X3MEZ7"/>
<gene>
    <name evidence="1" type="ORF">GN277_07020</name>
</gene>
<proteinExistence type="predicted"/>
<evidence type="ECO:0000313" key="1">
    <source>
        <dbReference type="EMBL" id="MXP75141.1"/>
    </source>
</evidence>
<dbReference type="Proteomes" id="UP000460412">
    <property type="component" value="Unassembled WGS sequence"/>
</dbReference>
<comment type="caution">
    <text evidence="1">The sequence shown here is derived from an EMBL/GenBank/DDBJ whole genome shotgun (WGS) entry which is preliminary data.</text>
</comment>
<name>A0A7X3MEZ7_9FIRM</name>
<keyword evidence="2" id="KW-1185">Reference proteome</keyword>
<dbReference type="Pfam" id="PF15931">
    <property type="entry name" value="DUF4747"/>
    <property type="match status" value="1"/>
</dbReference>
<dbReference type="InterPro" id="IPR031832">
    <property type="entry name" value="DUF4747"/>
</dbReference>